<protein>
    <submittedName>
        <fullName evidence="2">Intrinsically Disordered Protein, expressed in Pharynx</fullName>
    </submittedName>
</protein>
<organism evidence="2 3">
    <name type="scientific">Caenorhabditis elegans</name>
    <dbReference type="NCBI Taxonomy" id="6239"/>
    <lineage>
        <taxon>Eukaryota</taxon>
        <taxon>Metazoa</taxon>
        <taxon>Ecdysozoa</taxon>
        <taxon>Nematoda</taxon>
        <taxon>Chromadorea</taxon>
        <taxon>Rhabditida</taxon>
        <taxon>Rhabditina</taxon>
        <taxon>Rhabditomorpha</taxon>
        <taxon>Rhabditoidea</taxon>
        <taxon>Rhabditidae</taxon>
        <taxon>Peloderinae</taxon>
        <taxon>Caenorhabditis</taxon>
    </lineage>
</organism>
<dbReference type="UCSC" id="D1007.13b">
    <property type="organism name" value="c. elegans"/>
</dbReference>
<feature type="region of interest" description="Disordered" evidence="1">
    <location>
        <begin position="104"/>
        <end position="142"/>
    </location>
</feature>
<dbReference type="EMBL" id="BX284601">
    <property type="protein sequence ID" value="CCD67325.1"/>
    <property type="molecule type" value="Genomic_DNA"/>
</dbReference>
<dbReference type="CTD" id="183890"/>
<gene>
    <name evidence="2 4" type="primary">idpp-10</name>
    <name evidence="2" type="ORF">CELE_D1007.13</name>
    <name evidence="4" type="ORF">D1007.13</name>
</gene>
<dbReference type="Bgee" id="WBGene00017009">
    <property type="expression patterns" value="Expressed in larva and 3 other cell types or tissues"/>
</dbReference>
<evidence type="ECO:0000313" key="4">
    <source>
        <dbReference type="WormBase" id="D1007.13a"/>
    </source>
</evidence>
<name>O01875_CAEEL</name>
<dbReference type="HOGENOM" id="CLU_1190803_0_0_1"/>
<evidence type="ECO:0000313" key="2">
    <source>
        <dbReference type="EMBL" id="CCD67325.1"/>
    </source>
</evidence>
<dbReference type="Proteomes" id="UP000001940">
    <property type="component" value="Chromosome I"/>
</dbReference>
<dbReference type="ExpressionAtlas" id="O01875">
    <property type="expression patterns" value="baseline and differential"/>
</dbReference>
<feature type="region of interest" description="Disordered" evidence="1">
    <location>
        <begin position="1"/>
        <end position="86"/>
    </location>
</feature>
<proteinExistence type="predicted"/>
<dbReference type="GeneID" id="183890"/>
<feature type="compositionally biased region" description="Polar residues" evidence="1">
    <location>
        <begin position="41"/>
        <end position="63"/>
    </location>
</feature>
<feature type="compositionally biased region" description="Basic and acidic residues" evidence="1">
    <location>
        <begin position="129"/>
        <end position="142"/>
    </location>
</feature>
<dbReference type="OrthoDB" id="5861975at2759"/>
<evidence type="ECO:0000256" key="1">
    <source>
        <dbReference type="SAM" id="MobiDB-lite"/>
    </source>
</evidence>
<feature type="compositionally biased region" description="Low complexity" evidence="1">
    <location>
        <begin position="15"/>
        <end position="40"/>
    </location>
</feature>
<keyword evidence="3" id="KW-1185">Reference proteome</keyword>
<dbReference type="AGR" id="WB:WBGene00017009"/>
<reference evidence="2 3" key="1">
    <citation type="journal article" date="1998" name="Science">
        <title>Genome sequence of the nematode C. elegans: a platform for investigating biology.</title>
        <authorList>
            <consortium name="The C. elegans sequencing consortium"/>
            <person name="Sulson J.E."/>
            <person name="Waterston R."/>
        </authorList>
    </citation>
    <scope>NUCLEOTIDE SEQUENCE [LARGE SCALE GENOMIC DNA]</scope>
    <source>
        <strain evidence="2 3">Bristol N2</strain>
    </source>
</reference>
<dbReference type="PIR" id="T30919">
    <property type="entry name" value="T30919"/>
</dbReference>
<evidence type="ECO:0000313" key="3">
    <source>
        <dbReference type="Proteomes" id="UP000001940"/>
    </source>
</evidence>
<dbReference type="AlphaFoldDB" id="O01875"/>
<accession>O01875</accession>
<sequence length="142" mass="14899">MAAQDPAFDIEFAQPSSPASTSSTAYSPPPATSSTTYGSSIPSTYPPSTFAPSAYPTSSSWGSTHPPEDLPTVQQAFQQQQQSYGTVQPQVSLAQSLIGNSNGFGGLPGLLPPPSNGDCPWCSGYRGKRGPDTEKEKKNEKI</sequence>
<dbReference type="RefSeq" id="NP_001367658.1">
    <property type="nucleotide sequence ID" value="NM_001379856.1"/>
</dbReference>
<dbReference type="WormBase" id="D1007.13a">
    <property type="protein sequence ID" value="CE40196"/>
    <property type="gene ID" value="WBGene00017009"/>
    <property type="gene designation" value="idpp-10"/>
</dbReference>